<dbReference type="Proteomes" id="UP000231143">
    <property type="component" value="Unassembled WGS sequence"/>
</dbReference>
<comment type="caution">
    <text evidence="1">The sequence shown here is derived from an EMBL/GenBank/DDBJ whole genome shotgun (WGS) entry which is preliminary data.</text>
</comment>
<dbReference type="EMBL" id="PCTT01000002">
    <property type="protein sequence ID" value="PIP87466.1"/>
    <property type="molecule type" value="Genomic_DNA"/>
</dbReference>
<dbReference type="InterPro" id="IPR027417">
    <property type="entry name" value="P-loop_NTPase"/>
</dbReference>
<dbReference type="Pfam" id="PF13481">
    <property type="entry name" value="AAA_25"/>
    <property type="match status" value="1"/>
</dbReference>
<dbReference type="Gene3D" id="3.40.50.300">
    <property type="entry name" value="P-loop containing nucleotide triphosphate hydrolases"/>
    <property type="match status" value="1"/>
</dbReference>
<accession>A0A2H0DZ62</accession>
<organism evidence="1 2">
    <name type="scientific">Candidatus Campbellbacteria bacterium CG22_combo_CG10-13_8_21_14_all_36_13</name>
    <dbReference type="NCBI Taxonomy" id="1974529"/>
    <lineage>
        <taxon>Bacteria</taxon>
        <taxon>Candidatus Campbelliibacteriota</taxon>
    </lineage>
</organism>
<name>A0A2H0DZ62_9BACT</name>
<reference evidence="1 2" key="1">
    <citation type="submission" date="2017-09" db="EMBL/GenBank/DDBJ databases">
        <title>Depth-based differentiation of microbial function through sediment-hosted aquifers and enrichment of novel symbionts in the deep terrestrial subsurface.</title>
        <authorList>
            <person name="Probst A.J."/>
            <person name="Ladd B."/>
            <person name="Jarett J.K."/>
            <person name="Geller-Mcgrath D.E."/>
            <person name="Sieber C.M."/>
            <person name="Emerson J.B."/>
            <person name="Anantharaman K."/>
            <person name="Thomas B.C."/>
            <person name="Malmstrom R."/>
            <person name="Stieglmeier M."/>
            <person name="Klingl A."/>
            <person name="Woyke T."/>
            <person name="Ryan C.M."/>
            <person name="Banfield J.F."/>
        </authorList>
    </citation>
    <scope>NUCLEOTIDE SEQUENCE [LARGE SCALE GENOMIC DNA]</scope>
    <source>
        <strain evidence="1">CG22_combo_CG10-13_8_21_14_all_36_13</strain>
    </source>
</reference>
<protein>
    <submittedName>
        <fullName evidence="1">Uncharacterized protein</fullName>
    </submittedName>
</protein>
<dbReference type="AlphaFoldDB" id="A0A2H0DZ62"/>
<proteinExistence type="predicted"/>
<gene>
    <name evidence="1" type="ORF">COW81_00115</name>
</gene>
<dbReference type="SUPFAM" id="SSF52540">
    <property type="entry name" value="P-loop containing nucleoside triphosphate hydrolases"/>
    <property type="match status" value="1"/>
</dbReference>
<evidence type="ECO:0000313" key="1">
    <source>
        <dbReference type="EMBL" id="PIP87466.1"/>
    </source>
</evidence>
<evidence type="ECO:0000313" key="2">
    <source>
        <dbReference type="Proteomes" id="UP000231143"/>
    </source>
</evidence>
<sequence>MDAKPSDFNNLHDWQEYMREMEEKYFGITPNYDPDKRPEPRPELWKEIDDAEFPANRWLVNGLFPKEGLSIVASISGEGKSILLMHLAKCISEGTAWFDNPELSVEKGRVLYINLEMSRSEIQRRGRKM</sequence>